<dbReference type="InterPro" id="IPR027266">
    <property type="entry name" value="TrmE/GcvT-like"/>
</dbReference>
<dbReference type="EMBL" id="CAFZ01000554">
    <property type="protein sequence ID" value="CCA75923.1"/>
    <property type="molecule type" value="Genomic_DNA"/>
</dbReference>
<dbReference type="Gene3D" id="3.30.1360.120">
    <property type="entry name" value="Probable tRNA modification gtpase trme, domain 1"/>
    <property type="match status" value="1"/>
</dbReference>
<keyword evidence="2" id="KW-0809">Transit peptide</keyword>
<dbReference type="AlphaFoldDB" id="G4TX80"/>
<dbReference type="GO" id="GO:0016226">
    <property type="term" value="P:iron-sulfur cluster assembly"/>
    <property type="evidence" value="ECO:0007669"/>
    <property type="project" value="TreeGrafter"/>
</dbReference>
<comment type="subcellular location">
    <subcellularLocation>
        <location evidence="1">Mitochondrion</location>
    </subcellularLocation>
</comment>
<proteinExistence type="inferred from homology"/>
<dbReference type="OrthoDB" id="191995at2759"/>
<protein>
    <recommendedName>
        <fullName evidence="5">CAF17 C-terminal domain-containing protein</fullName>
    </recommendedName>
</protein>
<dbReference type="SUPFAM" id="SSF103025">
    <property type="entry name" value="Folate-binding domain"/>
    <property type="match status" value="1"/>
</dbReference>
<accession>G4TX80</accession>
<dbReference type="GO" id="GO:0005759">
    <property type="term" value="C:mitochondrial matrix"/>
    <property type="evidence" value="ECO:0007669"/>
    <property type="project" value="TreeGrafter"/>
</dbReference>
<organism evidence="6 7">
    <name type="scientific">Serendipita indica (strain DSM 11827)</name>
    <name type="common">Root endophyte fungus</name>
    <name type="synonym">Piriformospora indica</name>
    <dbReference type="NCBI Taxonomy" id="1109443"/>
    <lineage>
        <taxon>Eukaryota</taxon>
        <taxon>Fungi</taxon>
        <taxon>Dikarya</taxon>
        <taxon>Basidiomycota</taxon>
        <taxon>Agaricomycotina</taxon>
        <taxon>Agaricomycetes</taxon>
        <taxon>Sebacinales</taxon>
        <taxon>Serendipitaceae</taxon>
        <taxon>Serendipita</taxon>
    </lineage>
</organism>
<dbReference type="eggNOG" id="KOG2929">
    <property type="taxonomic scope" value="Eukaryota"/>
</dbReference>
<dbReference type="Pfam" id="PF25455">
    <property type="entry name" value="Beta-barrel_CAF17_C"/>
    <property type="match status" value="1"/>
</dbReference>
<dbReference type="InterPro" id="IPR045179">
    <property type="entry name" value="YgfZ/GcvT"/>
</dbReference>
<keyword evidence="7" id="KW-1185">Reference proteome</keyword>
<feature type="domain" description="CAF17 C-terminal" evidence="5">
    <location>
        <begin position="245"/>
        <end position="347"/>
    </location>
</feature>
<name>G4TX80_SERID</name>
<dbReference type="PANTHER" id="PTHR22602">
    <property type="entry name" value="TRANSFERASE CAF17, MITOCHONDRIAL-RELATED"/>
    <property type="match status" value="1"/>
</dbReference>
<dbReference type="STRING" id="1109443.G4TX80"/>
<dbReference type="InParanoid" id="G4TX80"/>
<comment type="similarity">
    <text evidence="4">Belongs to the GcvT family. CAF17/IBA57 subfamily.</text>
</comment>
<dbReference type="PANTHER" id="PTHR22602:SF0">
    <property type="entry name" value="TRANSFERASE CAF17, MITOCHONDRIAL-RELATED"/>
    <property type="match status" value="1"/>
</dbReference>
<dbReference type="Proteomes" id="UP000007148">
    <property type="component" value="Unassembled WGS sequence"/>
</dbReference>
<reference evidence="6 7" key="1">
    <citation type="journal article" date="2011" name="PLoS Pathog.">
        <title>Endophytic Life Strategies Decoded by Genome and Transcriptome Analyses of the Mutualistic Root Symbiont Piriformospora indica.</title>
        <authorList>
            <person name="Zuccaro A."/>
            <person name="Lahrmann U."/>
            <person name="Guldener U."/>
            <person name="Langen G."/>
            <person name="Pfiffi S."/>
            <person name="Biedenkopf D."/>
            <person name="Wong P."/>
            <person name="Samans B."/>
            <person name="Grimm C."/>
            <person name="Basiewicz M."/>
            <person name="Murat C."/>
            <person name="Martin F."/>
            <person name="Kogel K.H."/>
        </authorList>
    </citation>
    <scope>NUCLEOTIDE SEQUENCE [LARGE SCALE GENOMIC DNA]</scope>
    <source>
        <strain evidence="6 7">DSM 11827</strain>
    </source>
</reference>
<dbReference type="InterPro" id="IPR057460">
    <property type="entry name" value="CAF17_C"/>
</dbReference>
<evidence type="ECO:0000256" key="4">
    <source>
        <dbReference type="ARBA" id="ARBA00093447"/>
    </source>
</evidence>
<evidence type="ECO:0000256" key="1">
    <source>
        <dbReference type="ARBA" id="ARBA00004173"/>
    </source>
</evidence>
<keyword evidence="3" id="KW-0496">Mitochondrion</keyword>
<gene>
    <name evidence="6" type="ORF">PIIN_09919</name>
</gene>
<sequence length="359" mass="40130">MAARVVHRAVCARVPNRALLAVTGTNTAQFLNGLVSTTVPWPPNGGFYSTFLAANGKMLYDVFLWPFRDGTREGYLIDYDPRSTEDAPPLDAMLKKHVLRSRVKVQPLQDEYDVWTAWGGELNEPTRSWRYGSQGAVEPIFEDKLAAWSTQDDKRLRDLRAVGMGHRILTKKGEEPEETKSHDKGTEEDYTVHRILHGVPEGSVELVNSLPLNSNVDLMGGVDFRKGCYVGQELTVRTYYTGVVRRRIYPVQLYPENQSPREPETTDASIPPFSKPISITLTNVKNDGKPERGTRPKLLTSIRGVGLAALRSAQLGALDKGELEMRVNSDSGDTFRVRHWVPSWWPQQAIVLDDGGVTA</sequence>
<evidence type="ECO:0000256" key="2">
    <source>
        <dbReference type="ARBA" id="ARBA00022946"/>
    </source>
</evidence>
<evidence type="ECO:0000313" key="7">
    <source>
        <dbReference type="Proteomes" id="UP000007148"/>
    </source>
</evidence>
<dbReference type="HOGENOM" id="CLU_007884_7_0_1"/>
<dbReference type="NCBIfam" id="TIGR03317">
    <property type="entry name" value="ygfZ_signature"/>
    <property type="match status" value="1"/>
</dbReference>
<evidence type="ECO:0000313" key="6">
    <source>
        <dbReference type="EMBL" id="CCA75923.1"/>
    </source>
</evidence>
<dbReference type="FunCoup" id="G4TX80">
    <property type="interactions" value="128"/>
</dbReference>
<dbReference type="InterPro" id="IPR017703">
    <property type="entry name" value="YgfZ/GCV_T_CS"/>
</dbReference>
<evidence type="ECO:0000259" key="5">
    <source>
        <dbReference type="Pfam" id="PF25455"/>
    </source>
</evidence>
<evidence type="ECO:0000256" key="3">
    <source>
        <dbReference type="ARBA" id="ARBA00023128"/>
    </source>
</evidence>
<comment type="caution">
    <text evidence="6">The sequence shown here is derived from an EMBL/GenBank/DDBJ whole genome shotgun (WGS) entry which is preliminary data.</text>
</comment>
<dbReference type="OMA" id="MDRLHGV"/>